<proteinExistence type="predicted"/>
<dbReference type="EMBL" id="CAEKKB010000003">
    <property type="protein sequence ID" value="CAB4302562.1"/>
    <property type="molecule type" value="Genomic_DNA"/>
</dbReference>
<feature type="transmembrane region" description="Helical" evidence="1">
    <location>
        <begin position="20"/>
        <end position="43"/>
    </location>
</feature>
<dbReference type="Proteomes" id="UP000507245">
    <property type="component" value="Unassembled WGS sequence"/>
</dbReference>
<sequence length="90" mass="10103">MNLRCISRLGREKKSGKIKLNQNLSFVVNSALFVLSKLTLFAYGPGDDGYAYYGVRGVEVVVQDGKGLQLLLPACFFYKFMERMINCVKA</sequence>
<evidence type="ECO:0000313" key="2">
    <source>
        <dbReference type="EMBL" id="CAB4302562.1"/>
    </source>
</evidence>
<accession>A0A6J5WSB8</accession>
<keyword evidence="1" id="KW-0812">Transmembrane</keyword>
<keyword evidence="3" id="KW-1185">Reference proteome</keyword>
<evidence type="ECO:0000256" key="1">
    <source>
        <dbReference type="SAM" id="Phobius"/>
    </source>
</evidence>
<keyword evidence="1" id="KW-0472">Membrane</keyword>
<dbReference type="AlphaFoldDB" id="A0A6J5WSB8"/>
<gene>
    <name evidence="2" type="ORF">ORAREDHAP_LOCUS18372</name>
</gene>
<protein>
    <submittedName>
        <fullName evidence="2">Uncharacterized protein</fullName>
    </submittedName>
</protein>
<name>A0A6J5WSB8_PRUAR</name>
<organism evidence="2 3">
    <name type="scientific">Prunus armeniaca</name>
    <name type="common">Apricot</name>
    <name type="synonym">Armeniaca vulgaris</name>
    <dbReference type="NCBI Taxonomy" id="36596"/>
    <lineage>
        <taxon>Eukaryota</taxon>
        <taxon>Viridiplantae</taxon>
        <taxon>Streptophyta</taxon>
        <taxon>Embryophyta</taxon>
        <taxon>Tracheophyta</taxon>
        <taxon>Spermatophyta</taxon>
        <taxon>Magnoliopsida</taxon>
        <taxon>eudicotyledons</taxon>
        <taxon>Gunneridae</taxon>
        <taxon>Pentapetalae</taxon>
        <taxon>rosids</taxon>
        <taxon>fabids</taxon>
        <taxon>Rosales</taxon>
        <taxon>Rosaceae</taxon>
        <taxon>Amygdaloideae</taxon>
        <taxon>Amygdaleae</taxon>
        <taxon>Prunus</taxon>
    </lineage>
</organism>
<reference evidence="3" key="1">
    <citation type="journal article" date="2020" name="Genome Biol.">
        <title>Gamete binning: chromosome-level and haplotype-resolved genome assembly enabled by high-throughput single-cell sequencing of gamete genomes.</title>
        <authorList>
            <person name="Campoy J.A."/>
            <person name="Sun H."/>
            <person name="Goel M."/>
            <person name="Jiao W.-B."/>
            <person name="Folz-Donahue K."/>
            <person name="Wang N."/>
            <person name="Rubio M."/>
            <person name="Liu C."/>
            <person name="Kukat C."/>
            <person name="Ruiz D."/>
            <person name="Huettel B."/>
            <person name="Schneeberger K."/>
        </authorList>
    </citation>
    <scope>NUCLEOTIDE SEQUENCE [LARGE SCALE GENOMIC DNA]</scope>
    <source>
        <strain evidence="3">cv. Rojo Pasion</strain>
    </source>
</reference>
<evidence type="ECO:0000313" key="3">
    <source>
        <dbReference type="Proteomes" id="UP000507245"/>
    </source>
</evidence>
<keyword evidence="1" id="KW-1133">Transmembrane helix</keyword>